<dbReference type="PANTHER" id="PTHR31495:SF0">
    <property type="entry name" value="BINDING PROTEIN CALEOSIN, PUTATIVE (AFU_ORTHOLOGUE AFUA_5G13750)-RELATED"/>
    <property type="match status" value="1"/>
</dbReference>
<comment type="similarity">
    <text evidence="1">Belongs to the caleosin family.</text>
</comment>
<feature type="domain" description="EF-hand" evidence="2">
    <location>
        <begin position="169"/>
        <end position="204"/>
    </location>
</feature>
<sequence>MDLKHQGLYVQDLAQKHAEEHAEEPFPTAIYQQPVTVERKPFIPSKQDSLKDAGTARANIAADTKCPNGTLEGDFAERHKHRTVVQQHCDYFDTDHDGILWPQDTYIGCRKWGWNIFLSLLATFIINFNLSYPTVPGWLPDPFFRIYVDRVYKCKHGSDSMTYDNEGRFRPQNFEDIFAKYDRDNKGGLTISDVKDFVRGQSMVLDLFGINATILECEYPSQHDNIRASLIMFPGTATYLLLWPEDGIMRKEDVRGIYDGSIFYKKADDYARKTGKLPPLKAKKLM</sequence>
<dbReference type="PROSITE" id="PS50222">
    <property type="entry name" value="EF_HAND_2"/>
    <property type="match status" value="1"/>
</dbReference>
<dbReference type="Proteomes" id="UP001345691">
    <property type="component" value="Unassembled WGS sequence"/>
</dbReference>
<dbReference type="InterPro" id="IPR007736">
    <property type="entry name" value="Caleosin-related"/>
</dbReference>
<accession>A0ABR0JI29</accession>
<keyword evidence="4" id="KW-1185">Reference proteome</keyword>
<reference evidence="3 4" key="1">
    <citation type="submission" date="2023-08" db="EMBL/GenBank/DDBJ databases">
        <title>Black Yeasts Isolated from many extreme environments.</title>
        <authorList>
            <person name="Coleine C."/>
            <person name="Stajich J.E."/>
            <person name="Selbmann L."/>
        </authorList>
    </citation>
    <scope>NUCLEOTIDE SEQUENCE [LARGE SCALE GENOMIC DNA]</scope>
    <source>
        <strain evidence="3 4">CCFEE 6328</strain>
    </source>
</reference>
<dbReference type="Pfam" id="PF05042">
    <property type="entry name" value="Caleosin"/>
    <property type="match status" value="2"/>
</dbReference>
<evidence type="ECO:0000259" key="2">
    <source>
        <dbReference type="PROSITE" id="PS50222"/>
    </source>
</evidence>
<evidence type="ECO:0000313" key="4">
    <source>
        <dbReference type="Proteomes" id="UP001345691"/>
    </source>
</evidence>
<dbReference type="InterPro" id="IPR011992">
    <property type="entry name" value="EF-hand-dom_pair"/>
</dbReference>
<protein>
    <recommendedName>
        <fullName evidence="2">EF-hand domain-containing protein</fullName>
    </recommendedName>
</protein>
<proteinExistence type="inferred from homology"/>
<gene>
    <name evidence="3" type="ORF">LTR69_003013</name>
</gene>
<organism evidence="3 4">
    <name type="scientific">Exophiala sideris</name>
    <dbReference type="NCBI Taxonomy" id="1016849"/>
    <lineage>
        <taxon>Eukaryota</taxon>
        <taxon>Fungi</taxon>
        <taxon>Dikarya</taxon>
        <taxon>Ascomycota</taxon>
        <taxon>Pezizomycotina</taxon>
        <taxon>Eurotiomycetes</taxon>
        <taxon>Chaetothyriomycetidae</taxon>
        <taxon>Chaetothyriales</taxon>
        <taxon>Herpotrichiellaceae</taxon>
        <taxon>Exophiala</taxon>
    </lineage>
</organism>
<comment type="caution">
    <text evidence="3">The sequence shown here is derived from an EMBL/GenBank/DDBJ whole genome shotgun (WGS) entry which is preliminary data.</text>
</comment>
<evidence type="ECO:0000313" key="3">
    <source>
        <dbReference type="EMBL" id="KAK5065464.1"/>
    </source>
</evidence>
<dbReference type="PANTHER" id="PTHR31495">
    <property type="entry name" value="PEROXYGENASE 3-RELATED"/>
    <property type="match status" value="1"/>
</dbReference>
<name>A0ABR0JI29_9EURO</name>
<dbReference type="SUPFAM" id="SSF47473">
    <property type="entry name" value="EF-hand"/>
    <property type="match status" value="1"/>
</dbReference>
<dbReference type="EMBL" id="JAVRRF010000005">
    <property type="protein sequence ID" value="KAK5065464.1"/>
    <property type="molecule type" value="Genomic_DNA"/>
</dbReference>
<evidence type="ECO:0000256" key="1">
    <source>
        <dbReference type="ARBA" id="ARBA00006765"/>
    </source>
</evidence>
<dbReference type="InterPro" id="IPR002048">
    <property type="entry name" value="EF_hand_dom"/>
</dbReference>